<dbReference type="NCBIfam" id="TIGR02276">
    <property type="entry name" value="beta_rpt_yvtn"/>
    <property type="match status" value="1"/>
</dbReference>
<feature type="non-terminal residue" evidence="1">
    <location>
        <position position="1"/>
    </location>
</feature>
<accession>T1BGC3</accession>
<dbReference type="InterPro" id="IPR051200">
    <property type="entry name" value="Host-pathogen_enzymatic-act"/>
</dbReference>
<dbReference type="InterPro" id="IPR011964">
    <property type="entry name" value="YVTN_b-propeller_repeat"/>
</dbReference>
<reference evidence="1" key="2">
    <citation type="journal article" date="2014" name="ISME J.">
        <title>Microbial stratification in low pH oxic and suboxic macroscopic growths along an acid mine drainage.</title>
        <authorList>
            <person name="Mendez-Garcia C."/>
            <person name="Mesa V."/>
            <person name="Sprenger R.R."/>
            <person name="Richter M."/>
            <person name="Diez M.S."/>
            <person name="Solano J."/>
            <person name="Bargiela R."/>
            <person name="Golyshina O.V."/>
            <person name="Manteca A."/>
            <person name="Ramos J.L."/>
            <person name="Gallego J.R."/>
            <person name="Llorente I."/>
            <person name="Martins Dos Santos V.A."/>
            <person name="Jensen O.N."/>
            <person name="Pelaez A.I."/>
            <person name="Sanchez J."/>
            <person name="Ferrer M."/>
        </authorList>
    </citation>
    <scope>NUCLEOTIDE SEQUENCE</scope>
</reference>
<dbReference type="PANTHER" id="PTHR47197:SF3">
    <property type="entry name" value="DIHYDRO-HEME D1 DEHYDROGENASE"/>
    <property type="match status" value="1"/>
</dbReference>
<dbReference type="InterPro" id="IPR015943">
    <property type="entry name" value="WD40/YVTN_repeat-like_dom_sf"/>
</dbReference>
<sequence>TFDPAIELMLFATAGNESWANGAGYIFQWNLSASNTSNLHSTLTWQTIPGGIGSLVPGPFGEFLIANPDRVTLDVITTSDGRTLQDIPLGPTPMGALYDPQTNSVYVTEYYQNAVAVVNATTMRITTLINVGGGPIAIARDPANGDLAVANSFNGNVSILDPRSNEVIATVEVGGAPIGIAYDSPGQSWIVTNNWDSNLSIISATGYRWFGAVTLPGDGPSYSVVVDPATRQIFVTQPTEQNLTVLNASTYAVERVIPLGMGPLQEALVPNLGELVVSSVDSGLLTVLNTTRLDIVENLSYHYPPVGMVDDTSTGLLLITEPEANALAILDPGKNYTELPAVSVGASPWGLALDAQSGTIYVGNQAAGSLMEVAPYGLTVTVHETGLPNGTPWWFNVSAVGTWRSTTATLTFDLVNGTYGFAVGTTDRRAYASQGFFVLAGAPIEVNVSFQPYLSAIDWVESGLPAHTLWWVELNGSATGPASDVPTITAEAVNGSYRYTIGSSNTS</sequence>
<comment type="caution">
    <text evidence="1">The sequence shown here is derived from an EMBL/GenBank/DDBJ whole genome shotgun (WGS) entry which is preliminary data.</text>
</comment>
<dbReference type="EMBL" id="AUZY01002572">
    <property type="protein sequence ID" value="EQD72041.1"/>
    <property type="molecule type" value="Genomic_DNA"/>
</dbReference>
<name>T1BGC3_9ZZZZ</name>
<dbReference type="PANTHER" id="PTHR47197">
    <property type="entry name" value="PROTEIN NIRF"/>
    <property type="match status" value="1"/>
</dbReference>
<organism evidence="1">
    <name type="scientific">mine drainage metagenome</name>
    <dbReference type="NCBI Taxonomy" id="410659"/>
    <lineage>
        <taxon>unclassified sequences</taxon>
        <taxon>metagenomes</taxon>
        <taxon>ecological metagenomes</taxon>
    </lineage>
</organism>
<dbReference type="Gene3D" id="2.130.10.10">
    <property type="entry name" value="YVTN repeat-like/Quinoprotein amine dehydrogenase"/>
    <property type="match status" value="2"/>
</dbReference>
<reference evidence="1" key="1">
    <citation type="submission" date="2013-08" db="EMBL/GenBank/DDBJ databases">
        <authorList>
            <person name="Mendez C."/>
            <person name="Richter M."/>
            <person name="Ferrer M."/>
            <person name="Sanchez J."/>
        </authorList>
    </citation>
    <scope>NUCLEOTIDE SEQUENCE</scope>
</reference>
<dbReference type="SUPFAM" id="SSF51004">
    <property type="entry name" value="C-terminal (heme d1) domain of cytochrome cd1-nitrite reductase"/>
    <property type="match status" value="1"/>
</dbReference>
<proteinExistence type="predicted"/>
<gene>
    <name evidence="1" type="ORF">B1B_04104</name>
</gene>
<dbReference type="SUPFAM" id="SSF63825">
    <property type="entry name" value="YWTD domain"/>
    <property type="match status" value="1"/>
</dbReference>
<feature type="non-terminal residue" evidence="1">
    <location>
        <position position="507"/>
    </location>
</feature>
<dbReference type="InterPro" id="IPR011048">
    <property type="entry name" value="Haem_d1_sf"/>
</dbReference>
<dbReference type="AlphaFoldDB" id="T1BGC3"/>
<protein>
    <submittedName>
        <fullName evidence="1">YVTN beta-propeller repeat-containing protein</fullName>
    </submittedName>
</protein>
<evidence type="ECO:0000313" key="1">
    <source>
        <dbReference type="EMBL" id="EQD72041.1"/>
    </source>
</evidence>